<dbReference type="EMBL" id="LN899823">
    <property type="protein sequence ID" value="CUV25637.1"/>
    <property type="molecule type" value="Genomic_DNA"/>
</dbReference>
<feature type="region of interest" description="Disordered" evidence="1">
    <location>
        <begin position="29"/>
        <end position="51"/>
    </location>
</feature>
<accession>A0A0S4WQ91</accession>
<evidence type="ECO:0000313" key="2">
    <source>
        <dbReference type="EMBL" id="CUV20527.1"/>
    </source>
</evidence>
<evidence type="ECO:0000313" key="5">
    <source>
        <dbReference type="EMBL" id="CUV33682.1"/>
    </source>
</evidence>
<gene>
    <name evidence="10" type="ORF">LH706_07050</name>
    <name evidence="2" type="ORF">PSS4_v1_1560048</name>
    <name evidence="9" type="ORF">RD1301_v1_500021</name>
    <name evidence="3" type="ORF">RUN1744_v1_1050046</name>
    <name evidence="4" type="ORF">RUN1985_v1_290336</name>
    <name evidence="8" type="ORF">RUN215_v1_180053</name>
    <name evidence="5" type="ORF">TD1301_v1_530021</name>
    <name evidence="6" type="ORF">TF3108_v1_270046</name>
    <name evidence="7" type="ORF">TO10_v1_150321</name>
</gene>
<evidence type="ECO:0000256" key="1">
    <source>
        <dbReference type="SAM" id="MobiDB-lite"/>
    </source>
</evidence>
<dbReference type="EMBL" id="LN899821">
    <property type="protein sequence ID" value="CUV20527.1"/>
    <property type="molecule type" value="Genomic_DNA"/>
</dbReference>
<dbReference type="EMBL" id="LN899822">
    <property type="protein sequence ID" value="CUV59675.1"/>
    <property type="molecule type" value="Genomic_DNA"/>
</dbReference>
<organism evidence="8">
    <name type="scientific">Ralstonia solanacearum</name>
    <name type="common">Pseudomonas solanacearum</name>
    <dbReference type="NCBI Taxonomy" id="305"/>
    <lineage>
        <taxon>Bacteria</taxon>
        <taxon>Pseudomonadati</taxon>
        <taxon>Pseudomonadota</taxon>
        <taxon>Betaproteobacteria</taxon>
        <taxon>Burkholderiales</taxon>
        <taxon>Burkholderiaceae</taxon>
        <taxon>Ralstonia</taxon>
        <taxon>Ralstonia solanacearum species complex</taxon>
    </lineage>
</organism>
<dbReference type="EMBL" id="LN899820">
    <property type="protein sequence ID" value="CUV53730.1"/>
    <property type="molecule type" value="Genomic_DNA"/>
</dbReference>
<reference evidence="8" key="1">
    <citation type="submission" date="2015-10" db="EMBL/GenBank/DDBJ databases">
        <authorList>
            <person name="Gilbert D.G."/>
        </authorList>
    </citation>
    <scope>NUCLEOTIDE SEQUENCE</scope>
    <source>
        <strain evidence="8">Phyl III-seqv23</strain>
    </source>
</reference>
<name>A0A0S4WQ91_RALSL</name>
<dbReference type="EMBL" id="LN899827">
    <property type="protein sequence ID" value="CUV44582.1"/>
    <property type="molecule type" value="Genomic_DNA"/>
</dbReference>
<reference evidence="10" key="2">
    <citation type="submission" date="2021-10" db="EMBL/GenBank/DDBJ databases">
        <title>Complete genome sequences of five Ralstonia solancearum strains isolated from sunflower.</title>
        <authorList>
            <person name="She X."/>
            <person name="He Z."/>
        </authorList>
    </citation>
    <scope>NUCLEOTIDE SEQUENCE</scope>
    <source>
        <strain evidence="10">RS638</strain>
    </source>
</reference>
<sequence length="87" mass="9479">MQRRQINVIPPIQFIIDMRGVIHCQNSLSRSARRRAQRPAQDARGVNGKIGNRKPAGIFTAALENRSVSPSCYDGLSASRPCDAGSS</sequence>
<dbReference type="EMBL" id="CP085043">
    <property type="protein sequence ID" value="UZF16193.1"/>
    <property type="molecule type" value="Genomic_DNA"/>
</dbReference>
<evidence type="ECO:0000313" key="10">
    <source>
        <dbReference type="EMBL" id="UZF16193.1"/>
    </source>
</evidence>
<evidence type="ECO:0000313" key="7">
    <source>
        <dbReference type="EMBL" id="CUV44582.1"/>
    </source>
</evidence>
<evidence type="ECO:0000313" key="8">
    <source>
        <dbReference type="EMBL" id="CUV53730.1"/>
    </source>
</evidence>
<protein>
    <submittedName>
        <fullName evidence="8">Uncharacterized protein</fullName>
    </submittedName>
</protein>
<dbReference type="EMBL" id="LN899826">
    <property type="protein sequence ID" value="CUV39383.1"/>
    <property type="molecule type" value="Genomic_DNA"/>
</dbReference>
<evidence type="ECO:0000313" key="4">
    <source>
        <dbReference type="EMBL" id="CUV29186.1"/>
    </source>
</evidence>
<evidence type="ECO:0000313" key="6">
    <source>
        <dbReference type="EMBL" id="CUV39383.1"/>
    </source>
</evidence>
<evidence type="ECO:0000313" key="9">
    <source>
        <dbReference type="EMBL" id="CUV59675.1"/>
    </source>
</evidence>
<dbReference type="EMBL" id="LN899825">
    <property type="protein sequence ID" value="CUV33682.1"/>
    <property type="molecule type" value="Genomic_DNA"/>
</dbReference>
<dbReference type="AlphaFoldDB" id="A0A0S4WQ91"/>
<evidence type="ECO:0000313" key="3">
    <source>
        <dbReference type="EMBL" id="CUV25637.1"/>
    </source>
</evidence>
<dbReference type="EMBL" id="LN899824">
    <property type="protein sequence ID" value="CUV29186.1"/>
    <property type="molecule type" value="Genomic_DNA"/>
</dbReference>
<proteinExistence type="predicted"/>